<reference evidence="8" key="1">
    <citation type="submission" date="2016-05" db="EMBL/GenBank/DDBJ databases">
        <title>Comparative genomics of biotechnologically important yeasts.</title>
        <authorList>
            <consortium name="DOE Joint Genome Institute"/>
            <person name="Riley R."/>
            <person name="Haridas S."/>
            <person name="Wolfe K.H."/>
            <person name="Lopes M.R."/>
            <person name="Hittinger C.T."/>
            <person name="Goker M."/>
            <person name="Salamov A."/>
            <person name="Wisecaver J."/>
            <person name="Long T.M."/>
            <person name="Aerts A.L."/>
            <person name="Barry K."/>
            <person name="Choi C."/>
            <person name="Clum A."/>
            <person name="Coughlan A.Y."/>
            <person name="Deshpande S."/>
            <person name="Douglass A.P."/>
            <person name="Hanson S.J."/>
            <person name="Klenk H.-P."/>
            <person name="Labutti K."/>
            <person name="Lapidus A."/>
            <person name="Lindquist E."/>
            <person name="Lipzen A."/>
            <person name="Meier-Kolthoff J.P."/>
            <person name="Ohm R.A."/>
            <person name="Otillar R.P."/>
            <person name="Pangilinan J."/>
            <person name="Peng Y."/>
            <person name="Rokas A."/>
            <person name="Rosa C.A."/>
            <person name="Scheuner C."/>
            <person name="Sibirny A.A."/>
            <person name="Slot J.C."/>
            <person name="Stielow J.B."/>
            <person name="Sun H."/>
            <person name="Kurtzman C.P."/>
            <person name="Blackwell M."/>
            <person name="Grigoriev I.V."/>
            <person name="Jeffries T.W."/>
        </authorList>
    </citation>
    <scope>NUCLEOTIDE SEQUENCE [LARGE SCALE GENOMIC DNA]</scope>
    <source>
        <strain evidence="8">DSM 1968</strain>
    </source>
</reference>
<dbReference type="Gene3D" id="3.20.20.100">
    <property type="entry name" value="NADP-dependent oxidoreductase domain"/>
    <property type="match status" value="1"/>
</dbReference>
<feature type="domain" description="NADP-dependent oxidoreductase" evidence="6">
    <location>
        <begin position="18"/>
        <end position="302"/>
    </location>
</feature>
<dbReference type="OrthoDB" id="416253at2759"/>
<dbReference type="PROSITE" id="PS00798">
    <property type="entry name" value="ALDOKETO_REDUCTASE_1"/>
    <property type="match status" value="1"/>
</dbReference>
<dbReference type="FunCoup" id="A0A1D2VNR9">
    <property type="interactions" value="408"/>
</dbReference>
<dbReference type="GO" id="GO:0071470">
    <property type="term" value="P:cellular response to osmotic stress"/>
    <property type="evidence" value="ECO:0007669"/>
    <property type="project" value="EnsemblFungi"/>
</dbReference>
<name>A0A1D2VNR9_9ASCO</name>
<evidence type="ECO:0000256" key="5">
    <source>
        <dbReference type="PIRSR" id="PIRSR000097-3"/>
    </source>
</evidence>
<dbReference type="InterPro" id="IPR023210">
    <property type="entry name" value="NADP_OxRdtase_dom"/>
</dbReference>
<dbReference type="GeneID" id="30964737"/>
<dbReference type="STRING" id="1344418.A0A1D2VNR9"/>
<dbReference type="Proteomes" id="UP000095038">
    <property type="component" value="Unassembled WGS sequence"/>
</dbReference>
<feature type="active site" description="Proton donor" evidence="3">
    <location>
        <position position="50"/>
    </location>
</feature>
<evidence type="ECO:0000313" key="8">
    <source>
        <dbReference type="Proteomes" id="UP000095038"/>
    </source>
</evidence>
<dbReference type="InterPro" id="IPR018170">
    <property type="entry name" value="Aldo/ket_reductase_CS"/>
</dbReference>
<dbReference type="InParanoid" id="A0A1D2VNR9"/>
<proteinExistence type="inferred from homology"/>
<keyword evidence="8" id="KW-1185">Reference proteome</keyword>
<keyword evidence="2" id="KW-0560">Oxidoreductase</keyword>
<dbReference type="InterPro" id="IPR020471">
    <property type="entry name" value="AKR"/>
</dbReference>
<gene>
    <name evidence="7" type="ORF">ASCRUDRAFT_5274</name>
</gene>
<evidence type="ECO:0000256" key="3">
    <source>
        <dbReference type="PIRSR" id="PIRSR000097-1"/>
    </source>
</evidence>
<evidence type="ECO:0000313" key="7">
    <source>
        <dbReference type="EMBL" id="ODV63239.1"/>
    </source>
</evidence>
<evidence type="ECO:0000259" key="6">
    <source>
        <dbReference type="Pfam" id="PF00248"/>
    </source>
</evidence>
<evidence type="ECO:0000256" key="1">
    <source>
        <dbReference type="ARBA" id="ARBA00007905"/>
    </source>
</evidence>
<accession>A0A1D2VNR9</accession>
<dbReference type="EMBL" id="KV454475">
    <property type="protein sequence ID" value="ODV63239.1"/>
    <property type="molecule type" value="Genomic_DNA"/>
</dbReference>
<dbReference type="GO" id="GO:0019568">
    <property type="term" value="P:arabinose catabolic process"/>
    <property type="evidence" value="ECO:0007669"/>
    <property type="project" value="EnsemblFungi"/>
</dbReference>
<evidence type="ECO:0000256" key="2">
    <source>
        <dbReference type="ARBA" id="ARBA00023002"/>
    </source>
</evidence>
<organism evidence="7 8">
    <name type="scientific">Ascoidea rubescens DSM 1968</name>
    <dbReference type="NCBI Taxonomy" id="1344418"/>
    <lineage>
        <taxon>Eukaryota</taxon>
        <taxon>Fungi</taxon>
        <taxon>Dikarya</taxon>
        <taxon>Ascomycota</taxon>
        <taxon>Saccharomycotina</taxon>
        <taxon>Saccharomycetes</taxon>
        <taxon>Ascoideaceae</taxon>
        <taxon>Ascoidea</taxon>
    </lineage>
</organism>
<dbReference type="Pfam" id="PF00248">
    <property type="entry name" value="Aldo_ket_red"/>
    <property type="match status" value="1"/>
</dbReference>
<dbReference type="GO" id="GO:0003729">
    <property type="term" value="F:mRNA binding"/>
    <property type="evidence" value="ECO:0007669"/>
    <property type="project" value="EnsemblFungi"/>
</dbReference>
<dbReference type="AlphaFoldDB" id="A0A1D2VNR9"/>
<dbReference type="SUPFAM" id="SSF51430">
    <property type="entry name" value="NAD(P)-linked oxidoreductase"/>
    <property type="match status" value="1"/>
</dbReference>
<dbReference type="GO" id="GO:0019388">
    <property type="term" value="P:galactose catabolic process"/>
    <property type="evidence" value="ECO:0007669"/>
    <property type="project" value="EnsemblFungi"/>
</dbReference>
<protein>
    <submittedName>
        <fullName evidence="7">Aldose reductase</fullName>
    </submittedName>
</protein>
<dbReference type="PIRSF" id="PIRSF000097">
    <property type="entry name" value="AKR"/>
    <property type="match status" value="1"/>
</dbReference>
<feature type="site" description="Lowers pKa of active site Tyr" evidence="5">
    <location>
        <position position="79"/>
    </location>
</feature>
<dbReference type="GO" id="GO:0032866">
    <property type="term" value="F:D-xylose reductase (NADPH) activity"/>
    <property type="evidence" value="ECO:0007669"/>
    <property type="project" value="EnsemblFungi"/>
</dbReference>
<dbReference type="GO" id="GO:0034599">
    <property type="term" value="P:cellular response to oxidative stress"/>
    <property type="evidence" value="ECO:0007669"/>
    <property type="project" value="EnsemblFungi"/>
</dbReference>
<dbReference type="PRINTS" id="PR00069">
    <property type="entry name" value="ALDKETRDTASE"/>
</dbReference>
<feature type="binding site" evidence="4">
    <location>
        <position position="112"/>
    </location>
    <ligand>
        <name>substrate</name>
    </ligand>
</feature>
<dbReference type="InterPro" id="IPR036812">
    <property type="entry name" value="NAD(P)_OxRdtase_dom_sf"/>
</dbReference>
<dbReference type="PROSITE" id="PS00062">
    <property type="entry name" value="ALDOKETO_REDUCTASE_2"/>
    <property type="match status" value="1"/>
</dbReference>
<dbReference type="FunFam" id="3.20.20.100:FF:000007">
    <property type="entry name" value="NAD(P)H-dependent D-xylose reductase xyl1"/>
    <property type="match status" value="1"/>
</dbReference>
<dbReference type="RefSeq" id="XP_020049546.1">
    <property type="nucleotide sequence ID" value="XM_020191101.1"/>
</dbReference>
<evidence type="ECO:0000256" key="4">
    <source>
        <dbReference type="PIRSR" id="PIRSR000097-2"/>
    </source>
</evidence>
<sequence>MVSSLITLNNGIKIPLIGLGCWKIPNDVCASTVYEAIKIGYRLFDGACDYGNEKEVGQGIKKAIDEGVVKREDLTIVSKLWNNYHDPKNVKKALLKTLNDLNLSYLDVYYIHFPISFKFVPFEEKYPPGFYCGNENGDFEFENIPVLDTWRALENLVDQGLIKSLGISNFTGVLIEDLIKSACIKPALLQIEHHPYLVQQRLIEYCKVYNIKVVGYSSFGPQSFLELNVKKAVDSPSLFNHDTIIQISNKHRKLAGQILLRWATQRGVAIIPKSVKKERLIENLNTEEFNLTEEELNLISNLDQNLRFNDPWEWSTKPNPKMGIFI</sequence>
<comment type="similarity">
    <text evidence="1">Belongs to the aldo/keto reductase family.</text>
</comment>
<dbReference type="PANTHER" id="PTHR11732">
    <property type="entry name" value="ALDO/KETO REDUCTASE"/>
    <property type="match status" value="1"/>
</dbReference>
<dbReference type="GO" id="GO:0042843">
    <property type="term" value="P:D-xylose catabolic process"/>
    <property type="evidence" value="ECO:0007669"/>
    <property type="project" value="EnsemblFungi"/>
</dbReference>